<dbReference type="AlphaFoldDB" id="A0A6J5TPL9"/>
<evidence type="ECO:0000313" key="4">
    <source>
        <dbReference type="Proteomes" id="UP000507222"/>
    </source>
</evidence>
<reference evidence="2 4" key="2">
    <citation type="submission" date="2020-05" db="EMBL/GenBank/DDBJ databases">
        <authorList>
            <person name="Campoy J."/>
            <person name="Schneeberger K."/>
            <person name="Spophaly S."/>
        </authorList>
    </citation>
    <scope>NUCLEOTIDE SEQUENCE [LARGE SCALE GENOMIC DNA]</scope>
    <source>
        <strain evidence="2">PruArmRojPasFocal</strain>
    </source>
</reference>
<evidence type="ECO:0000313" key="2">
    <source>
        <dbReference type="EMBL" id="CAB4264428.1"/>
    </source>
</evidence>
<evidence type="ECO:0000313" key="3">
    <source>
        <dbReference type="EMBL" id="CAB4295050.1"/>
    </source>
</evidence>
<dbReference type="Proteomes" id="UP000507245">
    <property type="component" value="Unassembled WGS sequence"/>
</dbReference>
<evidence type="ECO:0000256" key="1">
    <source>
        <dbReference type="SAM" id="MobiDB-lite"/>
    </source>
</evidence>
<name>A0A6J5TPL9_PRUAR</name>
<sequence>MLGHRRYSLSSSELKWSASQRQTAQAPSVMQSSESKRSLRQNGDMLCIRFDTILEKKGTDRFISLRSPANKSLLSALCKKEASFTCQINK</sequence>
<proteinExistence type="predicted"/>
<feature type="compositionally biased region" description="Low complexity" evidence="1">
    <location>
        <begin position="8"/>
        <end position="19"/>
    </location>
</feature>
<evidence type="ECO:0000313" key="5">
    <source>
        <dbReference type="Proteomes" id="UP000507245"/>
    </source>
</evidence>
<dbReference type="EMBL" id="CAEKKB010000001">
    <property type="protein sequence ID" value="CAB4295050.1"/>
    <property type="molecule type" value="Genomic_DNA"/>
</dbReference>
<accession>A0A6J5TPL9</accession>
<organism evidence="2 4">
    <name type="scientific">Prunus armeniaca</name>
    <name type="common">Apricot</name>
    <name type="synonym">Armeniaca vulgaris</name>
    <dbReference type="NCBI Taxonomy" id="36596"/>
    <lineage>
        <taxon>Eukaryota</taxon>
        <taxon>Viridiplantae</taxon>
        <taxon>Streptophyta</taxon>
        <taxon>Embryophyta</taxon>
        <taxon>Tracheophyta</taxon>
        <taxon>Spermatophyta</taxon>
        <taxon>Magnoliopsida</taxon>
        <taxon>eudicotyledons</taxon>
        <taxon>Gunneridae</taxon>
        <taxon>Pentapetalae</taxon>
        <taxon>rosids</taxon>
        <taxon>fabids</taxon>
        <taxon>Rosales</taxon>
        <taxon>Rosaceae</taxon>
        <taxon>Amygdaloideae</taxon>
        <taxon>Amygdaleae</taxon>
        <taxon>Prunus</taxon>
    </lineage>
</organism>
<dbReference type="Proteomes" id="UP000507222">
    <property type="component" value="Unassembled WGS sequence"/>
</dbReference>
<dbReference type="EMBL" id="CAEKDK010000001">
    <property type="protein sequence ID" value="CAB4264428.1"/>
    <property type="molecule type" value="Genomic_DNA"/>
</dbReference>
<keyword evidence="5" id="KW-1185">Reference proteome</keyword>
<protein>
    <submittedName>
        <fullName evidence="2">Uncharacterized protein</fullName>
    </submittedName>
</protein>
<reference evidence="5" key="1">
    <citation type="journal article" date="2020" name="Genome Biol.">
        <title>Gamete binning: chromosome-level and haplotype-resolved genome assembly enabled by high-throughput single-cell sequencing of gamete genomes.</title>
        <authorList>
            <person name="Campoy J.A."/>
            <person name="Sun H."/>
            <person name="Goel M."/>
            <person name="Jiao W.-B."/>
            <person name="Folz-Donahue K."/>
            <person name="Wang N."/>
            <person name="Rubio M."/>
            <person name="Liu C."/>
            <person name="Kukat C."/>
            <person name="Ruiz D."/>
            <person name="Huettel B."/>
            <person name="Schneeberger K."/>
        </authorList>
    </citation>
    <scope>NUCLEOTIDE SEQUENCE [LARGE SCALE GENOMIC DNA]</scope>
    <source>
        <strain evidence="5">cv. Rojo Pasion</strain>
    </source>
</reference>
<feature type="compositionally biased region" description="Polar residues" evidence="1">
    <location>
        <begin position="20"/>
        <end position="33"/>
    </location>
</feature>
<gene>
    <name evidence="2" type="ORF">CURHAP_LOCUS6220</name>
    <name evidence="3" type="ORF">ORAREDHAP_LOCUS6277</name>
</gene>
<feature type="region of interest" description="Disordered" evidence="1">
    <location>
        <begin position="1"/>
        <end position="39"/>
    </location>
</feature>